<dbReference type="RefSeq" id="WP_052190376.1">
    <property type="nucleotide sequence ID" value="NZ_LR134310.1"/>
</dbReference>
<dbReference type="AlphaFoldDB" id="A0AAX3FPU4"/>
<evidence type="ECO:0000313" key="2">
    <source>
        <dbReference type="EMBL" id="VEE92812.1"/>
    </source>
</evidence>
<name>A0AAX3FPU4_ACTEU</name>
<protein>
    <submittedName>
        <fullName evidence="2">Uncharacterized protein</fullName>
    </submittedName>
</protein>
<reference evidence="2 3" key="1">
    <citation type="submission" date="2018-12" db="EMBL/GenBank/DDBJ databases">
        <authorList>
            <consortium name="Pathogen Informatics"/>
        </authorList>
    </citation>
    <scope>NUCLEOTIDE SEQUENCE [LARGE SCALE GENOMIC DNA]</scope>
    <source>
        <strain evidence="2 3">NCTC8529</strain>
    </source>
</reference>
<dbReference type="GeneID" id="92744640"/>
<gene>
    <name evidence="2" type="ORF">NCTC8529_02035</name>
</gene>
<dbReference type="Proteomes" id="UP000268529">
    <property type="component" value="Chromosome"/>
</dbReference>
<proteinExistence type="predicted"/>
<dbReference type="EMBL" id="LR134310">
    <property type="protein sequence ID" value="VEE92812.1"/>
    <property type="molecule type" value="Genomic_DNA"/>
</dbReference>
<organism evidence="2 3">
    <name type="scientific">Actinobacillus equuli</name>
    <dbReference type="NCBI Taxonomy" id="718"/>
    <lineage>
        <taxon>Bacteria</taxon>
        <taxon>Pseudomonadati</taxon>
        <taxon>Pseudomonadota</taxon>
        <taxon>Gammaproteobacteria</taxon>
        <taxon>Pasteurellales</taxon>
        <taxon>Pasteurellaceae</taxon>
        <taxon>Actinobacillus</taxon>
    </lineage>
</organism>
<sequence>MGNFFKRWYTLEETVCVLNDYFASQNKLNIEPLEYKKLFNIQDVLNFYRGDQLRLAVHIQELDNDKGNINLFDLQITTESFLYDSIDDMEIKGDITITSGDDSVVGLLDDYLYAHGYFCLPRQYTTLENGAFSISAIKIYQEEQMDVTTGDGVDYPFSLNHSFNIAFPYPIIIPMGKIIVLRKDILELITIIEKENRNAKLFIEHNIQAININQTAELERLNSIIKQKNEEIAQLKTENLSKPDTQAVENGGNVANIPVNHDDFSIYGHSSENLKLLFEMTKKIAAKCDPENVYSYPKKEDFINYVRKYLTDNQKLAESLYQIIIPEKVKIRGNTPKGVNTFQGFI</sequence>
<keyword evidence="1" id="KW-0175">Coiled coil</keyword>
<accession>A0AAX3FPU4</accession>
<evidence type="ECO:0000313" key="3">
    <source>
        <dbReference type="Proteomes" id="UP000268529"/>
    </source>
</evidence>
<feature type="coiled-coil region" evidence="1">
    <location>
        <begin position="211"/>
        <end position="238"/>
    </location>
</feature>
<evidence type="ECO:0000256" key="1">
    <source>
        <dbReference type="SAM" id="Coils"/>
    </source>
</evidence>